<sequence length="423" mass="49136">MENTASKPETLIKPVILKAGVPLAVSFAGFIYAWFVAKKSLSNNSSLSPNEESSHETNSHHEPKYEESCNSHSLSCIEDEGHSVVAESSVIHDTTCLEEEINGLRSRIEGMQMKELALRFQFDRYCDLKEQESVVGDIKNMLSLEAARVDFLDKEISSMETQNKRLEGFVVQYLRVVEQIERWKSENRMLRRRFQKLLKKSKAQTRLVNEQALKIELEEAEILRSRDALETKVNVIGKLEDKMEELQRVLDQLLDEKNELLNKLDTAEKSYASKIEAGDVRREDYKQLLDELEQVKKERADEAKELIYLRWTNACLRHDLMRHHEQQQDEDKTHLELEFGRSPEIIHYDSENELHNSLLEHHSDPSFDEHPSGHDHSDSACPKRTKLLERLKRWVEGSEKARVRHSVSKGAEEHLVPRRRSCS</sequence>
<gene>
    <name evidence="5" type="primary">CHUP1</name>
    <name evidence="5" type="ORF">CR513_08521</name>
</gene>
<dbReference type="OrthoDB" id="687739at2759"/>
<organism evidence="5 6">
    <name type="scientific">Mucuna pruriens</name>
    <name type="common">Velvet bean</name>
    <name type="synonym">Dolichos pruriens</name>
    <dbReference type="NCBI Taxonomy" id="157652"/>
    <lineage>
        <taxon>Eukaryota</taxon>
        <taxon>Viridiplantae</taxon>
        <taxon>Streptophyta</taxon>
        <taxon>Embryophyta</taxon>
        <taxon>Tracheophyta</taxon>
        <taxon>Spermatophyta</taxon>
        <taxon>Magnoliopsida</taxon>
        <taxon>eudicotyledons</taxon>
        <taxon>Gunneridae</taxon>
        <taxon>Pentapetalae</taxon>
        <taxon>rosids</taxon>
        <taxon>fabids</taxon>
        <taxon>Fabales</taxon>
        <taxon>Fabaceae</taxon>
        <taxon>Papilionoideae</taxon>
        <taxon>50 kb inversion clade</taxon>
        <taxon>NPAAA clade</taxon>
        <taxon>indigoferoid/millettioid clade</taxon>
        <taxon>Phaseoleae</taxon>
        <taxon>Mucuna</taxon>
    </lineage>
</organism>
<dbReference type="PANTHER" id="PTHR31342">
    <property type="entry name" value="PROTEIN CHUP1, CHLOROPLASTIC"/>
    <property type="match status" value="1"/>
</dbReference>
<dbReference type="EMBL" id="QJKJ01001481">
    <property type="protein sequence ID" value="RDY07375.1"/>
    <property type="molecule type" value="Genomic_DNA"/>
</dbReference>
<feature type="non-terminal residue" evidence="5">
    <location>
        <position position="423"/>
    </location>
</feature>
<dbReference type="AlphaFoldDB" id="A0A371HX67"/>
<dbReference type="GO" id="GO:0072699">
    <property type="term" value="P:protein localization to cortical microtubule cytoskeleton"/>
    <property type="evidence" value="ECO:0007669"/>
    <property type="project" value="TreeGrafter"/>
</dbReference>
<feature type="region of interest" description="Disordered" evidence="3">
    <location>
        <begin position="361"/>
        <end position="382"/>
    </location>
</feature>
<feature type="region of interest" description="Disordered" evidence="3">
    <location>
        <begin position="397"/>
        <end position="423"/>
    </location>
</feature>
<keyword evidence="6" id="KW-1185">Reference proteome</keyword>
<feature type="compositionally biased region" description="Basic and acidic residues" evidence="3">
    <location>
        <begin position="361"/>
        <end position="378"/>
    </location>
</feature>
<evidence type="ECO:0000256" key="1">
    <source>
        <dbReference type="ARBA" id="ARBA00023054"/>
    </source>
</evidence>
<protein>
    <submittedName>
        <fullName evidence="5">Protein CHUP1, chloroplastic</fullName>
    </submittedName>
</protein>
<feature type="non-terminal residue" evidence="5">
    <location>
        <position position="1"/>
    </location>
</feature>
<evidence type="ECO:0000256" key="3">
    <source>
        <dbReference type="SAM" id="MobiDB-lite"/>
    </source>
</evidence>
<accession>A0A371HX67</accession>
<comment type="caution">
    <text evidence="5">The sequence shown here is derived from an EMBL/GenBank/DDBJ whole genome shotgun (WGS) entry which is preliminary data.</text>
</comment>
<evidence type="ECO:0000256" key="2">
    <source>
        <dbReference type="SAM" id="Coils"/>
    </source>
</evidence>
<evidence type="ECO:0000313" key="6">
    <source>
        <dbReference type="Proteomes" id="UP000257109"/>
    </source>
</evidence>
<feature type="compositionally biased region" description="Basic and acidic residues" evidence="3">
    <location>
        <begin position="52"/>
        <end position="66"/>
    </location>
</feature>
<feature type="transmembrane region" description="Helical" evidence="4">
    <location>
        <begin position="15"/>
        <end position="37"/>
    </location>
</feature>
<keyword evidence="4" id="KW-1133">Transmembrane helix</keyword>
<dbReference type="Proteomes" id="UP000257109">
    <property type="component" value="Unassembled WGS sequence"/>
</dbReference>
<keyword evidence="1 2" id="KW-0175">Coiled coil</keyword>
<feature type="region of interest" description="Disordered" evidence="3">
    <location>
        <begin position="45"/>
        <end position="66"/>
    </location>
</feature>
<evidence type="ECO:0000313" key="5">
    <source>
        <dbReference type="EMBL" id="RDY07375.1"/>
    </source>
</evidence>
<keyword evidence="4" id="KW-0812">Transmembrane</keyword>
<dbReference type="STRING" id="157652.A0A371HX67"/>
<feature type="coiled-coil region" evidence="2">
    <location>
        <begin position="229"/>
        <end position="305"/>
    </location>
</feature>
<dbReference type="GO" id="GO:0055028">
    <property type="term" value="C:cortical microtubule"/>
    <property type="evidence" value="ECO:0007669"/>
    <property type="project" value="TreeGrafter"/>
</dbReference>
<dbReference type="InterPro" id="IPR040265">
    <property type="entry name" value="CHUP1/IPGA1-like"/>
</dbReference>
<proteinExistence type="predicted"/>
<evidence type="ECO:0000256" key="4">
    <source>
        <dbReference type="SAM" id="Phobius"/>
    </source>
</evidence>
<keyword evidence="4" id="KW-0472">Membrane</keyword>
<dbReference type="PANTHER" id="PTHR31342:SF10">
    <property type="entry name" value="CHUP1-LIKE PROTEIN"/>
    <property type="match status" value="1"/>
</dbReference>
<reference evidence="5" key="1">
    <citation type="submission" date="2018-05" db="EMBL/GenBank/DDBJ databases">
        <title>Draft genome of Mucuna pruriens seed.</title>
        <authorList>
            <person name="Nnadi N.E."/>
            <person name="Vos R."/>
            <person name="Hasami M.H."/>
            <person name="Devisetty U.K."/>
            <person name="Aguiy J.C."/>
        </authorList>
    </citation>
    <scope>NUCLEOTIDE SEQUENCE [LARGE SCALE GENOMIC DNA]</scope>
    <source>
        <strain evidence="5">JCA_2017</strain>
    </source>
</reference>
<name>A0A371HX67_MUCPR</name>